<dbReference type="AlphaFoldDB" id="A0AAE3H6R5"/>
<dbReference type="RefSeq" id="WP_255037787.1">
    <property type="nucleotide sequence ID" value="NZ_RJUF01000053.1"/>
</dbReference>
<keyword evidence="2" id="KW-1185">Reference proteome</keyword>
<gene>
    <name evidence="1" type="ORF">EGI31_13800</name>
</gene>
<dbReference type="InterPro" id="IPR011006">
    <property type="entry name" value="CheY-like_superfamily"/>
</dbReference>
<name>A0AAE3H6R5_9BACT</name>
<evidence type="ECO:0000313" key="1">
    <source>
        <dbReference type="EMBL" id="MCP9764025.1"/>
    </source>
</evidence>
<dbReference type="EMBL" id="RJUF01000053">
    <property type="protein sequence ID" value="MCP9764025.1"/>
    <property type="molecule type" value="Genomic_DNA"/>
</dbReference>
<accession>A0AAE3H6R5</accession>
<protein>
    <submittedName>
        <fullName evidence="1">Uncharacterized protein</fullName>
    </submittedName>
</protein>
<reference evidence="1 2" key="1">
    <citation type="submission" date="2018-11" db="EMBL/GenBank/DDBJ databases">
        <title>Novel bacteria species description.</title>
        <authorList>
            <person name="Han J.-H."/>
        </authorList>
    </citation>
    <scope>NUCLEOTIDE SEQUENCE [LARGE SCALE GENOMIC DNA]</scope>
    <source>
        <strain evidence="1 2">KCTC23259</strain>
    </source>
</reference>
<dbReference type="Proteomes" id="UP001204144">
    <property type="component" value="Unassembled WGS sequence"/>
</dbReference>
<evidence type="ECO:0000313" key="2">
    <source>
        <dbReference type="Proteomes" id="UP001204144"/>
    </source>
</evidence>
<organism evidence="1 2">
    <name type="scientific">Lacihabitans soyangensis</name>
    <dbReference type="NCBI Taxonomy" id="869394"/>
    <lineage>
        <taxon>Bacteria</taxon>
        <taxon>Pseudomonadati</taxon>
        <taxon>Bacteroidota</taxon>
        <taxon>Cytophagia</taxon>
        <taxon>Cytophagales</taxon>
        <taxon>Leadbetterellaceae</taxon>
        <taxon>Lacihabitans</taxon>
    </lineage>
</organism>
<sequence>MTIQIWLYRTNYVVSHALKTPETVDNLLGNNHFDLVIIQVEGSSFSLEKLFLILLKHNIKILLMSSDIKSIKKWKLTNNIIQVLQTPFNYQSLFCTLHQLIHPGSLNDQLKQQQVTGLQ</sequence>
<comment type="caution">
    <text evidence="1">The sequence shown here is derived from an EMBL/GenBank/DDBJ whole genome shotgun (WGS) entry which is preliminary data.</text>
</comment>
<dbReference type="SUPFAM" id="SSF52172">
    <property type="entry name" value="CheY-like"/>
    <property type="match status" value="1"/>
</dbReference>
<proteinExistence type="predicted"/>